<dbReference type="EMBL" id="JAGSHT010000002">
    <property type="protein sequence ID" value="MBZ2194784.1"/>
    <property type="molecule type" value="Genomic_DNA"/>
</dbReference>
<gene>
    <name evidence="5" type="ORF">KCQ71_01365</name>
</gene>
<dbReference type="Pfam" id="PF01370">
    <property type="entry name" value="Epimerase"/>
    <property type="match status" value="1"/>
</dbReference>
<evidence type="ECO:0000259" key="4">
    <source>
        <dbReference type="Pfam" id="PF01370"/>
    </source>
</evidence>
<dbReference type="PANTHER" id="PTHR43103">
    <property type="entry name" value="NUCLEOSIDE-DIPHOSPHATE-SUGAR EPIMERASE"/>
    <property type="match status" value="1"/>
</dbReference>
<evidence type="ECO:0000313" key="5">
    <source>
        <dbReference type="EMBL" id="MBZ2194784.1"/>
    </source>
</evidence>
<evidence type="ECO:0000313" key="6">
    <source>
        <dbReference type="Proteomes" id="UP000826651"/>
    </source>
</evidence>
<keyword evidence="6" id="KW-1185">Reference proteome</keyword>
<comment type="similarity">
    <text evidence="1">Belongs to the NAD(P)-dependent epimerase/dehydratase family.</text>
</comment>
<feature type="domain" description="NAD-dependent epimerase/dehydratase" evidence="4">
    <location>
        <begin position="34"/>
        <end position="206"/>
    </location>
</feature>
<dbReference type="InterPro" id="IPR036291">
    <property type="entry name" value="NAD(P)-bd_dom_sf"/>
</dbReference>
<accession>A0ABS7S591</accession>
<evidence type="ECO:0000256" key="1">
    <source>
        <dbReference type="ARBA" id="ARBA00007637"/>
    </source>
</evidence>
<organism evidence="5 6">
    <name type="scientific">Occultella gossypii</name>
    <dbReference type="NCBI Taxonomy" id="2800820"/>
    <lineage>
        <taxon>Bacteria</taxon>
        <taxon>Bacillati</taxon>
        <taxon>Actinomycetota</taxon>
        <taxon>Actinomycetes</taxon>
        <taxon>Micrococcales</taxon>
        <taxon>Ruaniaceae</taxon>
        <taxon>Occultella</taxon>
    </lineage>
</organism>
<sequence length="324" mass="34220">MHSDPSNAAEGITVNSSESLDAWSDLTVVRPGRVLVTGADGLIGRAVVAALMEAGVGVTALSPKWDRPSPADRIVTGDATDVADVAEGLADADAVVHLGAIAHRDLAPPYEVYRTNTSATFNVLSQAGQCGISRAVIASSINAFGVPMNHHDVQPAYYPIDEDIPAQIDDWYSLSKRSDELTAAMAASHWGIDVLAVRLPHVASRDSLRDYAARAALAPERLAREGWSYLDLRDAVRVLLLGLVAPFDGAHVIAVAARDTLIATDTTTLLDRYAPGVPRRRTFPGRDSLIDTTRATDLLGFSPRHSIHASEGSGPAPASVGALP</sequence>
<protein>
    <submittedName>
        <fullName evidence="5">NAD(P)-dependent oxidoreductase</fullName>
    </submittedName>
</protein>
<evidence type="ECO:0000256" key="3">
    <source>
        <dbReference type="ARBA" id="ARBA00023027"/>
    </source>
</evidence>
<dbReference type="InterPro" id="IPR001509">
    <property type="entry name" value="Epimerase_deHydtase"/>
</dbReference>
<comment type="caution">
    <text evidence="5">The sequence shown here is derived from an EMBL/GenBank/DDBJ whole genome shotgun (WGS) entry which is preliminary data.</text>
</comment>
<keyword evidence="2" id="KW-0560">Oxidoreductase</keyword>
<dbReference type="SUPFAM" id="SSF51735">
    <property type="entry name" value="NAD(P)-binding Rossmann-fold domains"/>
    <property type="match status" value="1"/>
</dbReference>
<reference evidence="5 6" key="1">
    <citation type="submission" date="2021-04" db="EMBL/GenBank/DDBJ databases">
        <title>Ruania sp. nov., isolated from sandy soil of mangrove forest.</title>
        <authorList>
            <person name="Ge X."/>
            <person name="Huang R."/>
            <person name="Liu W."/>
        </authorList>
    </citation>
    <scope>NUCLEOTIDE SEQUENCE [LARGE SCALE GENOMIC DNA]</scope>
    <source>
        <strain evidence="5 6">N2-46</strain>
    </source>
</reference>
<keyword evidence="3" id="KW-0520">NAD</keyword>
<dbReference type="PANTHER" id="PTHR43103:SF5">
    <property type="entry name" value="4-EPIMERASE, PUTATIVE (AFU_ORTHOLOGUE AFUA_7G00360)-RELATED"/>
    <property type="match status" value="1"/>
</dbReference>
<dbReference type="Gene3D" id="3.40.50.720">
    <property type="entry name" value="NAD(P)-binding Rossmann-like Domain"/>
    <property type="match status" value="1"/>
</dbReference>
<dbReference type="Proteomes" id="UP000826651">
    <property type="component" value="Unassembled WGS sequence"/>
</dbReference>
<proteinExistence type="inferred from homology"/>
<evidence type="ECO:0000256" key="2">
    <source>
        <dbReference type="ARBA" id="ARBA00023002"/>
    </source>
</evidence>
<name>A0ABS7S591_9MICO</name>